<protein>
    <submittedName>
        <fullName evidence="1">Uncharacterized protein</fullName>
    </submittedName>
</protein>
<comment type="caution">
    <text evidence="1">The sequence shown here is derived from an EMBL/GenBank/DDBJ whole genome shotgun (WGS) entry which is preliminary data.</text>
</comment>
<evidence type="ECO:0000313" key="2">
    <source>
        <dbReference type="Proteomes" id="UP000193144"/>
    </source>
</evidence>
<organism evidence="1 2">
    <name type="scientific">Clohesyomyces aquaticus</name>
    <dbReference type="NCBI Taxonomy" id="1231657"/>
    <lineage>
        <taxon>Eukaryota</taxon>
        <taxon>Fungi</taxon>
        <taxon>Dikarya</taxon>
        <taxon>Ascomycota</taxon>
        <taxon>Pezizomycotina</taxon>
        <taxon>Dothideomycetes</taxon>
        <taxon>Pleosporomycetidae</taxon>
        <taxon>Pleosporales</taxon>
        <taxon>Lindgomycetaceae</taxon>
        <taxon>Clohesyomyces</taxon>
    </lineage>
</organism>
<dbReference type="Proteomes" id="UP000193144">
    <property type="component" value="Unassembled WGS sequence"/>
</dbReference>
<gene>
    <name evidence="1" type="ORF">BCR34DRAFT_631043</name>
</gene>
<sequence>MRNLGTGIEFFATIDGPYYTEKLLVKSRREKFQKFLTLLGTLHLTRTFATILARYARQYKKRDTIAKPSSWVLCISLKGGQCGDAYLSPPKVHTRSKFRCSTGILTNQIGLLVERLVRLFSGRPLNEDHPLASASQVLCVATVGSQKPPSSFNLATMLSGRVPADLLQIGASHAVALVLTSNQDTFGPFSSQAQKTFAARTFGITLSSVLYSIGVVSAPRYPNFLTMWLYDVAITISEPMQFSRTVHLRG</sequence>
<evidence type="ECO:0000313" key="1">
    <source>
        <dbReference type="EMBL" id="ORY07668.1"/>
    </source>
</evidence>
<proteinExistence type="predicted"/>
<reference evidence="1 2" key="1">
    <citation type="submission" date="2016-07" db="EMBL/GenBank/DDBJ databases">
        <title>Pervasive Adenine N6-methylation of Active Genes in Fungi.</title>
        <authorList>
            <consortium name="DOE Joint Genome Institute"/>
            <person name="Mondo S.J."/>
            <person name="Dannebaum R.O."/>
            <person name="Kuo R.C."/>
            <person name="Labutti K."/>
            <person name="Haridas S."/>
            <person name="Kuo A."/>
            <person name="Salamov A."/>
            <person name="Ahrendt S.R."/>
            <person name="Lipzen A."/>
            <person name="Sullivan W."/>
            <person name="Andreopoulos W.B."/>
            <person name="Clum A."/>
            <person name="Lindquist E."/>
            <person name="Daum C."/>
            <person name="Ramamoorthy G.K."/>
            <person name="Gryganskyi A."/>
            <person name="Culley D."/>
            <person name="Magnuson J.K."/>
            <person name="James T.Y."/>
            <person name="O'Malley M.A."/>
            <person name="Stajich J.E."/>
            <person name="Spatafora J.W."/>
            <person name="Visel A."/>
            <person name="Grigoriev I.V."/>
        </authorList>
    </citation>
    <scope>NUCLEOTIDE SEQUENCE [LARGE SCALE GENOMIC DNA]</scope>
    <source>
        <strain evidence="1 2">CBS 115471</strain>
    </source>
</reference>
<accession>A0A1Y1ZBL7</accession>
<name>A0A1Y1ZBL7_9PLEO</name>
<keyword evidence="2" id="KW-1185">Reference proteome</keyword>
<dbReference type="AlphaFoldDB" id="A0A1Y1ZBL7"/>
<dbReference type="EMBL" id="MCFA01000107">
    <property type="protein sequence ID" value="ORY07668.1"/>
    <property type="molecule type" value="Genomic_DNA"/>
</dbReference>